<evidence type="ECO:0000256" key="5">
    <source>
        <dbReference type="ARBA" id="ARBA00022792"/>
    </source>
</evidence>
<evidence type="ECO:0000256" key="10">
    <source>
        <dbReference type="PIRSR" id="PIRSR607992-1"/>
    </source>
</evidence>
<dbReference type="GO" id="GO:0048039">
    <property type="term" value="F:ubiquinone binding"/>
    <property type="evidence" value="ECO:0007669"/>
    <property type="project" value="TreeGrafter"/>
</dbReference>
<evidence type="ECO:0000256" key="7">
    <source>
        <dbReference type="ARBA" id="ARBA00022989"/>
    </source>
</evidence>
<evidence type="ECO:0000256" key="12">
    <source>
        <dbReference type="RuleBase" id="RU364031"/>
    </source>
</evidence>
<comment type="function">
    <text evidence="12">Membrane-anchoring subunit of succinate dehydrogenase (SDH) that is involved in complex II of the mitochondrial electron transport chain and is responsible for transferring electrons from succinate to ubiquinone (coenzyme Q).</text>
</comment>
<keyword evidence="6 12" id="KW-0809">Transit peptide</keyword>
<evidence type="ECO:0000256" key="6">
    <source>
        <dbReference type="ARBA" id="ARBA00022946"/>
    </source>
</evidence>
<keyword evidence="11" id="KW-0408">Iron</keyword>
<reference evidence="13 14" key="1">
    <citation type="journal article" date="2024" name="BMC Genomics">
        <title>Genome assembly of redclaw crayfish (Cherax quadricarinatus) provides insights into its immune adaptation and hypoxia tolerance.</title>
        <authorList>
            <person name="Liu Z."/>
            <person name="Zheng J."/>
            <person name="Li H."/>
            <person name="Fang K."/>
            <person name="Wang S."/>
            <person name="He J."/>
            <person name="Zhou D."/>
            <person name="Weng S."/>
            <person name="Chi M."/>
            <person name="Gu Z."/>
            <person name="He J."/>
            <person name="Li F."/>
            <person name="Wang M."/>
        </authorList>
    </citation>
    <scope>NUCLEOTIDE SEQUENCE [LARGE SCALE GENOMIC DNA]</scope>
    <source>
        <strain evidence="13">ZL_2023a</strain>
    </source>
</reference>
<keyword evidence="12" id="KW-0349">Heme</keyword>
<keyword evidence="12" id="KW-0249">Electron transport</keyword>
<dbReference type="CDD" id="cd03496">
    <property type="entry name" value="SQR_TypeC_CybS"/>
    <property type="match status" value="1"/>
</dbReference>
<comment type="caution">
    <text evidence="13">The sequence shown here is derived from an EMBL/GenBank/DDBJ whole genome shotgun (WGS) entry which is preliminary data.</text>
</comment>
<evidence type="ECO:0000256" key="1">
    <source>
        <dbReference type="ARBA" id="ARBA00004448"/>
    </source>
</evidence>
<keyword evidence="4 12" id="KW-0812">Transmembrane</keyword>
<proteinExistence type="inferred from homology"/>
<comment type="caution">
    <text evidence="12">Lacks conserved residue(s) required for the propagation of feature annotation.</text>
</comment>
<keyword evidence="9 12" id="KW-0472">Membrane</keyword>
<evidence type="ECO:0000256" key="11">
    <source>
        <dbReference type="PIRSR" id="PIRSR607992-2"/>
    </source>
</evidence>
<dbReference type="GO" id="GO:0020037">
    <property type="term" value="F:heme binding"/>
    <property type="evidence" value="ECO:0007669"/>
    <property type="project" value="TreeGrafter"/>
</dbReference>
<evidence type="ECO:0000313" key="13">
    <source>
        <dbReference type="EMBL" id="KAK8728310.1"/>
    </source>
</evidence>
<accession>A0AAW0WAM9</accession>
<evidence type="ECO:0000256" key="8">
    <source>
        <dbReference type="ARBA" id="ARBA00023128"/>
    </source>
</evidence>
<dbReference type="Proteomes" id="UP001445076">
    <property type="component" value="Unassembled WGS sequence"/>
</dbReference>
<keyword evidence="11 12" id="KW-0479">Metal-binding</keyword>
<dbReference type="Gene3D" id="1.20.1300.10">
    <property type="entry name" value="Fumarate reductase/succinate dehydrogenase, transmembrane subunit"/>
    <property type="match status" value="1"/>
</dbReference>
<organism evidence="13 14">
    <name type="scientific">Cherax quadricarinatus</name>
    <name type="common">Australian red claw crayfish</name>
    <dbReference type="NCBI Taxonomy" id="27406"/>
    <lineage>
        <taxon>Eukaryota</taxon>
        <taxon>Metazoa</taxon>
        <taxon>Ecdysozoa</taxon>
        <taxon>Arthropoda</taxon>
        <taxon>Crustacea</taxon>
        <taxon>Multicrustacea</taxon>
        <taxon>Malacostraca</taxon>
        <taxon>Eumalacostraca</taxon>
        <taxon>Eucarida</taxon>
        <taxon>Decapoda</taxon>
        <taxon>Pleocyemata</taxon>
        <taxon>Astacidea</taxon>
        <taxon>Parastacoidea</taxon>
        <taxon>Parastacidae</taxon>
        <taxon>Cherax</taxon>
    </lineage>
</organism>
<dbReference type="GO" id="GO:0046872">
    <property type="term" value="F:metal ion binding"/>
    <property type="evidence" value="ECO:0007669"/>
    <property type="project" value="UniProtKB-KW"/>
</dbReference>
<keyword evidence="14" id="KW-1185">Reference proteome</keyword>
<dbReference type="AlphaFoldDB" id="A0AAW0WAM9"/>
<comment type="similarity">
    <text evidence="2 12">Belongs to the CybS family.</text>
</comment>
<name>A0AAW0WAM9_CHEQU</name>
<keyword evidence="12" id="KW-0816">Tricarboxylic acid cycle</keyword>
<evidence type="ECO:0000256" key="4">
    <source>
        <dbReference type="ARBA" id="ARBA00022692"/>
    </source>
</evidence>
<keyword evidence="7 12" id="KW-1133">Transmembrane helix</keyword>
<evidence type="ECO:0000256" key="3">
    <source>
        <dbReference type="ARBA" id="ARBA00022448"/>
    </source>
</evidence>
<protein>
    <recommendedName>
        <fullName evidence="12">Succinate dehydrogenase [ubiquinone] cytochrome b small subunit</fullName>
    </recommendedName>
</protein>
<keyword evidence="5 12" id="KW-0999">Mitochondrion inner membrane</keyword>
<keyword evidence="8 12" id="KW-0496">Mitochondrion</keyword>
<gene>
    <name evidence="13" type="ORF">OTU49_009221</name>
</gene>
<evidence type="ECO:0000256" key="9">
    <source>
        <dbReference type="ARBA" id="ARBA00023136"/>
    </source>
</evidence>
<dbReference type="InterPro" id="IPR034804">
    <property type="entry name" value="SQR/QFR_C/D"/>
</dbReference>
<dbReference type="PANTHER" id="PTHR13337:SF2">
    <property type="entry name" value="SUCCINATE DEHYDROGENASE [UBIQUINONE] CYTOCHROME B SMALL SUBUNIT, MITOCHONDRIAL"/>
    <property type="match status" value="1"/>
</dbReference>
<sequence length="176" mass="18841">MAAQVGLRGLGRHCKVGSCFGSLRLNGLYLVPSRIIPPTATQVSSQALVPYQAKPFSVSPVTKGPPEIEQAGHDHVLHWTAERILSVVLLGAIPAAVIFPTPSVEYFLALSITVHSHWGIEAIVIDYIRPGTFGKVIPKLAVGAVSALSFLTLGGLCYFIYTDVGIVNAVKLLWKL</sequence>
<dbReference type="Pfam" id="PF05328">
    <property type="entry name" value="CybS"/>
    <property type="match status" value="1"/>
</dbReference>
<dbReference type="GO" id="GO:0005743">
    <property type="term" value="C:mitochondrial inner membrane"/>
    <property type="evidence" value="ECO:0007669"/>
    <property type="project" value="UniProtKB-SubCell"/>
</dbReference>
<dbReference type="InterPro" id="IPR007992">
    <property type="entry name" value="CybS"/>
</dbReference>
<keyword evidence="3 12" id="KW-0813">Transport</keyword>
<dbReference type="EMBL" id="JARKIK010000072">
    <property type="protein sequence ID" value="KAK8728310.1"/>
    <property type="molecule type" value="Genomic_DNA"/>
</dbReference>
<feature type="transmembrane region" description="Helical" evidence="12">
    <location>
        <begin position="84"/>
        <end position="100"/>
    </location>
</feature>
<dbReference type="GO" id="GO:0006121">
    <property type="term" value="P:mitochondrial electron transport, succinate to ubiquinone"/>
    <property type="evidence" value="ECO:0007669"/>
    <property type="project" value="TreeGrafter"/>
</dbReference>
<feature type="binding site" evidence="10">
    <location>
        <position position="127"/>
    </location>
    <ligand>
        <name>a ubiquinone</name>
        <dbReference type="ChEBI" id="CHEBI:16389"/>
        <note>ligand shared with IP/SDHB</note>
    </ligand>
</feature>
<feature type="transmembrane region" description="Helical" evidence="12">
    <location>
        <begin position="140"/>
        <end position="161"/>
    </location>
</feature>
<dbReference type="PANTHER" id="PTHR13337">
    <property type="entry name" value="SUCCINATE DEHYDROGENASE"/>
    <property type="match status" value="1"/>
</dbReference>
<evidence type="ECO:0000256" key="2">
    <source>
        <dbReference type="ARBA" id="ARBA00007294"/>
    </source>
</evidence>
<comment type="subcellular location">
    <subcellularLocation>
        <location evidence="1 12">Mitochondrion inner membrane</location>
        <topology evidence="1 12">Multi-pass membrane protein</topology>
    </subcellularLocation>
</comment>
<dbReference type="GO" id="GO:0006099">
    <property type="term" value="P:tricarboxylic acid cycle"/>
    <property type="evidence" value="ECO:0007669"/>
    <property type="project" value="UniProtKB-KW"/>
</dbReference>
<feature type="binding site" description="axial binding residue" evidence="11">
    <location>
        <position position="115"/>
    </location>
    <ligand>
        <name>heme b</name>
        <dbReference type="ChEBI" id="CHEBI:60344"/>
        <note>ligand shared with SDHC</note>
    </ligand>
    <ligandPart>
        <name>Fe</name>
        <dbReference type="ChEBI" id="CHEBI:18248"/>
    </ligandPart>
</feature>
<evidence type="ECO:0000313" key="14">
    <source>
        <dbReference type="Proteomes" id="UP001445076"/>
    </source>
</evidence>